<reference evidence="3 4" key="1">
    <citation type="submission" date="2019-06" db="EMBL/GenBank/DDBJ databases">
        <title>Genome Sequence of the Brown Rot Fungal Pathogen Monilinia fructicola.</title>
        <authorList>
            <person name="De Miccolis Angelini R.M."/>
            <person name="Landi L."/>
            <person name="Abate D."/>
            <person name="Pollastro S."/>
            <person name="Romanazzi G."/>
            <person name="Faretra F."/>
        </authorList>
    </citation>
    <scope>NUCLEOTIDE SEQUENCE [LARGE SCALE GENOMIC DNA]</scope>
    <source>
        <strain evidence="3 4">Mfrc123</strain>
    </source>
</reference>
<organism evidence="3 4">
    <name type="scientific">Monilinia fructicola</name>
    <name type="common">Brown rot fungus</name>
    <name type="synonym">Ciboria fructicola</name>
    <dbReference type="NCBI Taxonomy" id="38448"/>
    <lineage>
        <taxon>Eukaryota</taxon>
        <taxon>Fungi</taxon>
        <taxon>Dikarya</taxon>
        <taxon>Ascomycota</taxon>
        <taxon>Pezizomycotina</taxon>
        <taxon>Leotiomycetes</taxon>
        <taxon>Helotiales</taxon>
        <taxon>Sclerotiniaceae</taxon>
        <taxon>Monilinia</taxon>
    </lineage>
</organism>
<feature type="region of interest" description="Disordered" evidence="1">
    <location>
        <begin position="150"/>
        <end position="267"/>
    </location>
</feature>
<gene>
    <name evidence="3" type="ORF">EYC84_008716</name>
</gene>
<dbReference type="Proteomes" id="UP000322873">
    <property type="component" value="Unassembled WGS sequence"/>
</dbReference>
<keyword evidence="2" id="KW-0472">Membrane</keyword>
<evidence type="ECO:0000313" key="3">
    <source>
        <dbReference type="EMBL" id="KAA8566112.1"/>
    </source>
</evidence>
<proteinExistence type="predicted"/>
<feature type="compositionally biased region" description="Polar residues" evidence="1">
    <location>
        <begin position="171"/>
        <end position="201"/>
    </location>
</feature>
<keyword evidence="2" id="KW-1133">Transmembrane helix</keyword>
<keyword evidence="4" id="KW-1185">Reference proteome</keyword>
<keyword evidence="2" id="KW-0812">Transmembrane</keyword>
<dbReference type="VEuPathDB" id="FungiDB:MFRU_039g00530"/>
<comment type="caution">
    <text evidence="3">The sequence shown here is derived from an EMBL/GenBank/DDBJ whole genome shotgun (WGS) entry which is preliminary data.</text>
</comment>
<protein>
    <submittedName>
        <fullName evidence="3">Uncharacterized protein</fullName>
    </submittedName>
</protein>
<dbReference type="AlphaFoldDB" id="A0A5M9JE65"/>
<evidence type="ECO:0000256" key="2">
    <source>
        <dbReference type="SAM" id="Phobius"/>
    </source>
</evidence>
<sequence length="267" mass="30226">MKSRRDISNKYGFLKNRRLSHENRVLCSVMYIFNLDIDMVSLTPFILSSPSFSCSRSRSKESAYSRSKFTLSSHITGRGSYTTYRAENTSREQLLDPLDHSLVEATPSSHQEARRLSLGHHWYFLNHSKTTRTEETDSSGKEFEGYYLLAATSRPTPSTERQPRDSKRNSTRMASNFPPSANGNTNSIFGETFEPPTTNSRNEQRRSYGIGGAGNIRKPSEVIYTPRERRRSSVFSNPSVSVSSSSDTKRGSFLSWFGIGSGKREEK</sequence>
<feature type="compositionally biased region" description="Low complexity" evidence="1">
    <location>
        <begin position="233"/>
        <end position="246"/>
    </location>
</feature>
<feature type="transmembrane region" description="Helical" evidence="2">
    <location>
        <begin position="25"/>
        <end position="47"/>
    </location>
</feature>
<accession>A0A5M9JE65</accession>
<evidence type="ECO:0000313" key="4">
    <source>
        <dbReference type="Proteomes" id="UP000322873"/>
    </source>
</evidence>
<dbReference type="EMBL" id="VICG01000012">
    <property type="protein sequence ID" value="KAA8566112.1"/>
    <property type="molecule type" value="Genomic_DNA"/>
</dbReference>
<evidence type="ECO:0000256" key="1">
    <source>
        <dbReference type="SAM" id="MobiDB-lite"/>
    </source>
</evidence>
<name>A0A5M9JE65_MONFR</name>